<sequence length="272" mass="31067">MSNVSMKELLEAGVHFGHQTKRWNPKMKPYIFDERNNIYVINLQKTVKKFKEAADYLIGTIADGGTILFVGTKKQAKDAIQEEAIRCNMHYVNQRWLGGTLTNFATIQQSTKRLKRLEEMKETGEISLLTKKEALQLERDREKKEKFLGGIKNMDRLPDAVFVIDPKKEKIAVHEANVLGIPVIAIVDTNCDPDPIDFVIPGNDDAIRAIKLFANRVAECVLEGQELQQKRITTQEKDDNDSTGKPIKGFTPEEFRKQAEEEAQFDEEDEEE</sequence>
<dbReference type="CDD" id="cd01425">
    <property type="entry name" value="RPS2"/>
    <property type="match status" value="1"/>
</dbReference>
<dbReference type="FunFam" id="1.10.287.610:FF:000001">
    <property type="entry name" value="30S ribosomal protein S2"/>
    <property type="match status" value="1"/>
</dbReference>
<dbReference type="InterPro" id="IPR018130">
    <property type="entry name" value="Ribosomal_uS2_CS"/>
</dbReference>
<proteinExistence type="inferred from homology"/>
<dbReference type="PANTHER" id="PTHR12534">
    <property type="entry name" value="30S RIBOSOMAL PROTEIN S2 PROKARYOTIC AND ORGANELLAR"/>
    <property type="match status" value="1"/>
</dbReference>
<keyword evidence="2 5" id="KW-0689">Ribosomal protein</keyword>
<evidence type="ECO:0000256" key="4">
    <source>
        <dbReference type="ARBA" id="ARBA00035256"/>
    </source>
</evidence>
<dbReference type="Pfam" id="PF00318">
    <property type="entry name" value="Ribosomal_S2"/>
    <property type="match status" value="1"/>
</dbReference>
<dbReference type="GO" id="GO:0003735">
    <property type="term" value="F:structural constituent of ribosome"/>
    <property type="evidence" value="ECO:0007669"/>
    <property type="project" value="InterPro"/>
</dbReference>
<dbReference type="Proteomes" id="UP000030661">
    <property type="component" value="Unassembled WGS sequence"/>
</dbReference>
<dbReference type="PRINTS" id="PR00395">
    <property type="entry name" value="RIBOSOMALS2"/>
</dbReference>
<feature type="region of interest" description="Disordered" evidence="7">
    <location>
        <begin position="231"/>
        <end position="272"/>
    </location>
</feature>
<organism evidence="8 9">
    <name type="scientific">Vecturithrix granuli</name>
    <dbReference type="NCBI Taxonomy" id="1499967"/>
    <lineage>
        <taxon>Bacteria</taxon>
        <taxon>Candidatus Moduliflexota</taxon>
        <taxon>Candidatus Vecturitrichia</taxon>
        <taxon>Candidatus Vecturitrichales</taxon>
        <taxon>Candidatus Vecturitrichaceae</taxon>
        <taxon>Candidatus Vecturithrix</taxon>
    </lineage>
</organism>
<dbReference type="AlphaFoldDB" id="A0A081BVH4"/>
<dbReference type="HOGENOM" id="CLU_040318_1_2_0"/>
<dbReference type="eggNOG" id="COG0052">
    <property type="taxonomic scope" value="Bacteria"/>
</dbReference>
<keyword evidence="9" id="KW-1185">Reference proteome</keyword>
<accession>A0A081BVH4</accession>
<feature type="compositionally biased region" description="Basic and acidic residues" evidence="7">
    <location>
        <begin position="251"/>
        <end position="260"/>
    </location>
</feature>
<dbReference type="STRING" id="1499967.U27_03291"/>
<dbReference type="PANTHER" id="PTHR12534:SF0">
    <property type="entry name" value="SMALL RIBOSOMAL SUBUNIT PROTEIN US2M"/>
    <property type="match status" value="1"/>
</dbReference>
<evidence type="ECO:0000256" key="5">
    <source>
        <dbReference type="HAMAP-Rule" id="MF_00291"/>
    </source>
</evidence>
<keyword evidence="3 5" id="KW-0687">Ribonucleoprotein</keyword>
<dbReference type="GO" id="GO:0022627">
    <property type="term" value="C:cytosolic small ribosomal subunit"/>
    <property type="evidence" value="ECO:0007669"/>
    <property type="project" value="TreeGrafter"/>
</dbReference>
<evidence type="ECO:0000256" key="1">
    <source>
        <dbReference type="ARBA" id="ARBA00006242"/>
    </source>
</evidence>
<dbReference type="Gene3D" id="3.40.50.10490">
    <property type="entry name" value="Glucose-6-phosphate isomerase like protein, domain 1"/>
    <property type="match status" value="1"/>
</dbReference>
<feature type="compositionally biased region" description="Basic and acidic residues" evidence="7">
    <location>
        <begin position="233"/>
        <end position="242"/>
    </location>
</feature>
<evidence type="ECO:0000313" key="9">
    <source>
        <dbReference type="Proteomes" id="UP000030661"/>
    </source>
</evidence>
<dbReference type="HAMAP" id="MF_00291_B">
    <property type="entry name" value="Ribosomal_uS2_B"/>
    <property type="match status" value="1"/>
</dbReference>
<reference evidence="8 9" key="1">
    <citation type="journal article" date="2015" name="PeerJ">
        <title>First genomic representation of candidate bacterial phylum KSB3 points to enhanced environmental sensing as a trigger of wastewater bulking.</title>
        <authorList>
            <person name="Sekiguchi Y."/>
            <person name="Ohashi A."/>
            <person name="Parks D.H."/>
            <person name="Yamauchi T."/>
            <person name="Tyson G.W."/>
            <person name="Hugenholtz P."/>
        </authorList>
    </citation>
    <scope>NUCLEOTIDE SEQUENCE [LARGE SCALE GENOMIC DNA]</scope>
</reference>
<dbReference type="GO" id="GO:0006412">
    <property type="term" value="P:translation"/>
    <property type="evidence" value="ECO:0007669"/>
    <property type="project" value="UniProtKB-UniRule"/>
</dbReference>
<evidence type="ECO:0000256" key="7">
    <source>
        <dbReference type="SAM" id="MobiDB-lite"/>
    </source>
</evidence>
<dbReference type="InterPro" id="IPR005706">
    <property type="entry name" value="Ribosomal_uS2_bac/mit/plastid"/>
</dbReference>
<protein>
    <recommendedName>
        <fullName evidence="4 5">Small ribosomal subunit protein uS2</fullName>
    </recommendedName>
</protein>
<gene>
    <name evidence="5" type="primary">rpsB</name>
    <name evidence="8" type="ORF">U27_03291</name>
</gene>
<dbReference type="Gene3D" id="1.10.287.610">
    <property type="entry name" value="Helix hairpin bin"/>
    <property type="match status" value="1"/>
</dbReference>
<evidence type="ECO:0000256" key="2">
    <source>
        <dbReference type="ARBA" id="ARBA00022980"/>
    </source>
</evidence>
<feature type="compositionally biased region" description="Acidic residues" evidence="7">
    <location>
        <begin position="261"/>
        <end position="272"/>
    </location>
</feature>
<dbReference type="PROSITE" id="PS00963">
    <property type="entry name" value="RIBOSOMAL_S2_2"/>
    <property type="match status" value="1"/>
</dbReference>
<name>A0A081BVH4_VECG1</name>
<dbReference type="PROSITE" id="PS00962">
    <property type="entry name" value="RIBOSOMAL_S2_1"/>
    <property type="match status" value="1"/>
</dbReference>
<evidence type="ECO:0000256" key="6">
    <source>
        <dbReference type="RuleBase" id="RU003631"/>
    </source>
</evidence>
<evidence type="ECO:0000256" key="3">
    <source>
        <dbReference type="ARBA" id="ARBA00023274"/>
    </source>
</evidence>
<dbReference type="SUPFAM" id="SSF52313">
    <property type="entry name" value="Ribosomal protein S2"/>
    <property type="match status" value="1"/>
</dbReference>
<evidence type="ECO:0000313" key="8">
    <source>
        <dbReference type="EMBL" id="GAK56329.1"/>
    </source>
</evidence>
<dbReference type="EMBL" id="DF820464">
    <property type="protein sequence ID" value="GAK56329.1"/>
    <property type="molecule type" value="Genomic_DNA"/>
</dbReference>
<dbReference type="InterPro" id="IPR001865">
    <property type="entry name" value="Ribosomal_uS2"/>
</dbReference>
<comment type="similarity">
    <text evidence="1 5 6">Belongs to the universal ribosomal protein uS2 family.</text>
</comment>
<dbReference type="InterPro" id="IPR023591">
    <property type="entry name" value="Ribosomal_uS2_flav_dom_sf"/>
</dbReference>
<dbReference type="NCBIfam" id="TIGR01011">
    <property type="entry name" value="rpsB_bact"/>
    <property type="match status" value="1"/>
</dbReference>